<dbReference type="SUPFAM" id="SSF52518">
    <property type="entry name" value="Thiamin diphosphate-binding fold (THDP-binding)"/>
    <property type="match status" value="1"/>
</dbReference>
<feature type="non-terminal residue" evidence="3">
    <location>
        <position position="63"/>
    </location>
</feature>
<evidence type="ECO:0000256" key="1">
    <source>
        <dbReference type="ARBA" id="ARBA00023052"/>
    </source>
</evidence>
<accession>A0A7C5HEP9</accession>
<evidence type="ECO:0000313" key="3">
    <source>
        <dbReference type="EMBL" id="HHE04972.1"/>
    </source>
</evidence>
<feature type="domain" description="Transketolase-like pyrimidine-binding" evidence="2">
    <location>
        <begin position="4"/>
        <end position="63"/>
    </location>
</feature>
<organism evidence="3">
    <name type="scientific">candidate division WOR-3 bacterium</name>
    <dbReference type="NCBI Taxonomy" id="2052148"/>
    <lineage>
        <taxon>Bacteria</taxon>
        <taxon>Bacteria division WOR-3</taxon>
    </lineage>
</organism>
<dbReference type="EMBL" id="DRTB01000209">
    <property type="protein sequence ID" value="HHE04972.1"/>
    <property type="molecule type" value="Genomic_DNA"/>
</dbReference>
<dbReference type="Pfam" id="PF02779">
    <property type="entry name" value="Transket_pyr"/>
    <property type="match status" value="1"/>
</dbReference>
<dbReference type="InterPro" id="IPR005475">
    <property type="entry name" value="Transketolase-like_Pyr-bd"/>
</dbReference>
<evidence type="ECO:0000259" key="2">
    <source>
        <dbReference type="Pfam" id="PF02779"/>
    </source>
</evidence>
<proteinExistence type="predicted"/>
<sequence>MKTKKITYAQAIAEAIDEEMQRDKDVILLGEDVGILGGNFKATVGLHKKYGEWRVKDTPISEN</sequence>
<dbReference type="InterPro" id="IPR029061">
    <property type="entry name" value="THDP-binding"/>
</dbReference>
<dbReference type="PANTHER" id="PTHR43257:SF2">
    <property type="entry name" value="PYRUVATE DEHYDROGENASE E1 COMPONENT SUBUNIT BETA"/>
    <property type="match status" value="1"/>
</dbReference>
<comment type="caution">
    <text evidence="3">The sequence shown here is derived from an EMBL/GenBank/DDBJ whole genome shotgun (WGS) entry which is preliminary data.</text>
</comment>
<gene>
    <name evidence="3" type="ORF">ENL19_02795</name>
</gene>
<dbReference type="Proteomes" id="UP000886110">
    <property type="component" value="Unassembled WGS sequence"/>
</dbReference>
<dbReference type="Gene3D" id="3.40.50.970">
    <property type="match status" value="1"/>
</dbReference>
<reference evidence="3" key="1">
    <citation type="journal article" date="2020" name="mSystems">
        <title>Genome- and Community-Level Interaction Insights into Carbon Utilization and Element Cycling Functions of Hydrothermarchaeota in Hydrothermal Sediment.</title>
        <authorList>
            <person name="Zhou Z."/>
            <person name="Liu Y."/>
            <person name="Xu W."/>
            <person name="Pan J."/>
            <person name="Luo Z.H."/>
            <person name="Li M."/>
        </authorList>
    </citation>
    <scope>NUCLEOTIDE SEQUENCE [LARGE SCALE GENOMIC DNA]</scope>
    <source>
        <strain evidence="3">HyVt-74</strain>
    </source>
</reference>
<dbReference type="PANTHER" id="PTHR43257">
    <property type="entry name" value="PYRUVATE DEHYDROGENASE E1 COMPONENT BETA SUBUNIT"/>
    <property type="match status" value="1"/>
</dbReference>
<name>A0A7C5HEP9_UNCW3</name>
<dbReference type="AlphaFoldDB" id="A0A7C5HEP9"/>
<keyword evidence="1" id="KW-0786">Thiamine pyrophosphate</keyword>
<protein>
    <submittedName>
        <fullName evidence="3">Alpha-ketoacid dehydrogenase subunit beta</fullName>
    </submittedName>
</protein>